<dbReference type="GO" id="GO:0004803">
    <property type="term" value="F:transposase activity"/>
    <property type="evidence" value="ECO:0007669"/>
    <property type="project" value="InterPro"/>
</dbReference>
<evidence type="ECO:0000313" key="2">
    <source>
        <dbReference type="EMBL" id="MTW19270.1"/>
    </source>
</evidence>
<accession>A0A9X4XQ10</accession>
<name>A0A9X4XQ10_9BRAD</name>
<organism evidence="2 3">
    <name type="scientific">Rhodoplanes serenus</name>
    <dbReference type="NCBI Taxonomy" id="200615"/>
    <lineage>
        <taxon>Bacteria</taxon>
        <taxon>Pseudomonadati</taxon>
        <taxon>Pseudomonadota</taxon>
        <taxon>Alphaproteobacteria</taxon>
        <taxon>Hyphomicrobiales</taxon>
        <taxon>Nitrobacteraceae</taxon>
        <taxon>Rhodoplanes</taxon>
    </lineage>
</organism>
<dbReference type="AlphaFoldDB" id="A0A9X4XQ10"/>
<dbReference type="InterPro" id="IPR036388">
    <property type="entry name" value="WH-like_DNA-bd_sf"/>
</dbReference>
<evidence type="ECO:0000313" key="3">
    <source>
        <dbReference type="Proteomes" id="UP000438991"/>
    </source>
</evidence>
<dbReference type="Gene3D" id="1.10.10.10">
    <property type="entry name" value="Winged helix-like DNA-binding domain superfamily/Winged helix DNA-binding domain"/>
    <property type="match status" value="1"/>
</dbReference>
<dbReference type="InterPro" id="IPR002514">
    <property type="entry name" value="Transposase_8"/>
</dbReference>
<proteinExistence type="inferred from homology"/>
<dbReference type="InterPro" id="IPR010921">
    <property type="entry name" value="Trp_repressor/repl_initiator"/>
</dbReference>
<dbReference type="PANTHER" id="PTHR37936">
    <property type="entry name" value="TRANSPOSASE INSC FOR INSERTION ELEMENT IS2A-RELATED"/>
    <property type="match status" value="1"/>
</dbReference>
<comment type="similarity">
    <text evidence="1">Belongs to the transposase 8 family.</text>
</comment>
<reference evidence="2 3" key="1">
    <citation type="submission" date="2019-11" db="EMBL/GenBank/DDBJ databases">
        <title>Whole-genome sequence of Rhodoplanes serenus DSM 18633, type strain.</title>
        <authorList>
            <person name="Kyndt J.A."/>
            <person name="Meyer T.E."/>
        </authorList>
    </citation>
    <scope>NUCLEOTIDE SEQUENCE [LARGE SCALE GENOMIC DNA]</scope>
    <source>
        <strain evidence="2 3">DSM 18633</strain>
    </source>
</reference>
<dbReference type="PANTHER" id="PTHR37936:SF3">
    <property type="entry name" value="TRANSPOSASE INSC FOR INSERTION ELEMENT IS2A-RELATED"/>
    <property type="match status" value="1"/>
</dbReference>
<dbReference type="Pfam" id="PF01527">
    <property type="entry name" value="HTH_Tnp_1"/>
    <property type="match status" value="1"/>
</dbReference>
<gene>
    <name evidence="2" type="ORF">GJ689_24050</name>
</gene>
<dbReference type="GO" id="GO:0006313">
    <property type="term" value="P:DNA transposition"/>
    <property type="evidence" value="ECO:0007669"/>
    <property type="project" value="InterPro"/>
</dbReference>
<dbReference type="Proteomes" id="UP000438991">
    <property type="component" value="Unassembled WGS sequence"/>
</dbReference>
<evidence type="ECO:0000256" key="1">
    <source>
        <dbReference type="ARBA" id="ARBA00009964"/>
    </source>
</evidence>
<sequence>MSFMAVEVLGRVERRRRFSTEQKLAIVAEASERGSTVSDVARRHGLMPSQVFKWKRLAELGVIGIRGASELPSLIAAETAGGRSEADGTTAATEARCQPTTTRGGVIEIDLGRGLLVRVDRDVDAAALARVLDVLVRPR</sequence>
<comment type="caution">
    <text evidence="2">The sequence shown here is derived from an EMBL/GenBank/DDBJ whole genome shotgun (WGS) entry which is preliminary data.</text>
</comment>
<dbReference type="SUPFAM" id="SSF48295">
    <property type="entry name" value="TrpR-like"/>
    <property type="match status" value="1"/>
</dbReference>
<dbReference type="GO" id="GO:0043565">
    <property type="term" value="F:sequence-specific DNA binding"/>
    <property type="evidence" value="ECO:0007669"/>
    <property type="project" value="InterPro"/>
</dbReference>
<dbReference type="EMBL" id="WNKV01000027">
    <property type="protein sequence ID" value="MTW19270.1"/>
    <property type="molecule type" value="Genomic_DNA"/>
</dbReference>
<dbReference type="NCBIfam" id="NF047595">
    <property type="entry name" value="IS66_ISRel24_TnpA"/>
    <property type="match status" value="1"/>
</dbReference>
<protein>
    <submittedName>
        <fullName evidence="2">Transposase</fullName>
    </submittedName>
</protein>